<dbReference type="PROSITE" id="PS00662">
    <property type="entry name" value="T2SP_E"/>
    <property type="match status" value="1"/>
</dbReference>
<keyword evidence="2" id="KW-0547">Nucleotide-binding</keyword>
<evidence type="ECO:0000256" key="1">
    <source>
        <dbReference type="ARBA" id="ARBA00006611"/>
    </source>
</evidence>
<evidence type="ECO:0000313" key="6">
    <source>
        <dbReference type="Proteomes" id="UP000178841"/>
    </source>
</evidence>
<dbReference type="InterPro" id="IPR001482">
    <property type="entry name" value="T2SS/T4SS_dom"/>
</dbReference>
<evidence type="ECO:0000313" key="5">
    <source>
        <dbReference type="EMBL" id="OGZ04006.1"/>
    </source>
</evidence>
<dbReference type="Pfam" id="PF00437">
    <property type="entry name" value="T2SSE"/>
    <property type="match status" value="1"/>
</dbReference>
<dbReference type="GO" id="GO:0005524">
    <property type="term" value="F:ATP binding"/>
    <property type="evidence" value="ECO:0007669"/>
    <property type="project" value="UniProtKB-KW"/>
</dbReference>
<sequence>MHVSSDQLKKFIKDSGLVGATDISHAEKKAKERNTDFGEILVSEGKISEDDLRRMEAYVLGIPFVNLKNEKLDFTVLSLIPEPIARNHNIIAYKKGEDGLEVAMLDTDDLSAIDFVRKKVGLKIMPRLTDTESMKNSLLQYQKTLKAEFSDIIEKEAASLKKIENKDGPMSEKDLKEMAEDLPIVRIVDTLLSHAIVQGASDIHIEPEEEKVLVRYRIDGILRDAMVLPKETAPGITARIKVLSSLKLDEKRLPQDGRFKIEKDSERVSFRVSTLPTYYGEKTVMRLLRETTSGFSLEGLGFHGEDLEKLHHALKQSTGMILATGPTGSGKTTTLYTMLDILNTPDVNISTIEDPIEYQMKRVNQTQVKPEIGLTFGSGLRSLVRQDPDIIMVGEIRDSETVGLAINAALTGHLVLSTLHTNSAAGAIPRLIDMGAESFLLVSTINVIIAQRLVRRLSSNKEKYTLTPAEQKALSQTVDLDRVLKFLRHEKIVSEKENWDTIAFYRPKAGNSTDDGYSGRVGIHEVLNITSTIKDMIIKGATSDDLEEQAKKDGMMTMLEDGIFKAVLGVTSIEEVLSAVNQ</sequence>
<reference evidence="5 6" key="1">
    <citation type="journal article" date="2016" name="Nat. Commun.">
        <title>Thousands of microbial genomes shed light on interconnected biogeochemical processes in an aquifer system.</title>
        <authorList>
            <person name="Anantharaman K."/>
            <person name="Brown C.T."/>
            <person name="Hug L.A."/>
            <person name="Sharon I."/>
            <person name="Castelle C.J."/>
            <person name="Probst A.J."/>
            <person name="Thomas B.C."/>
            <person name="Singh A."/>
            <person name="Wilkins M.J."/>
            <person name="Karaoz U."/>
            <person name="Brodie E.L."/>
            <person name="Williams K.H."/>
            <person name="Hubbard S.S."/>
            <person name="Banfield J.F."/>
        </authorList>
    </citation>
    <scope>NUCLEOTIDE SEQUENCE [LARGE SCALE GENOMIC DNA]</scope>
</reference>
<evidence type="ECO:0000259" key="4">
    <source>
        <dbReference type="PROSITE" id="PS00662"/>
    </source>
</evidence>
<comment type="caution">
    <text evidence="5">The sequence shown here is derived from an EMBL/GenBank/DDBJ whole genome shotgun (WGS) entry which is preliminary data.</text>
</comment>
<protein>
    <recommendedName>
        <fullName evidence="4">Bacterial type II secretion system protein E domain-containing protein</fullName>
    </recommendedName>
</protein>
<dbReference type="AlphaFoldDB" id="A0A1G2CRJ3"/>
<dbReference type="CDD" id="cd01129">
    <property type="entry name" value="PulE-GspE-like"/>
    <property type="match status" value="1"/>
</dbReference>
<dbReference type="Proteomes" id="UP000178841">
    <property type="component" value="Unassembled WGS sequence"/>
</dbReference>
<dbReference type="Pfam" id="PF05157">
    <property type="entry name" value="MshEN"/>
    <property type="match status" value="1"/>
</dbReference>
<evidence type="ECO:0000256" key="2">
    <source>
        <dbReference type="ARBA" id="ARBA00022741"/>
    </source>
</evidence>
<dbReference type="GO" id="GO:0016887">
    <property type="term" value="F:ATP hydrolysis activity"/>
    <property type="evidence" value="ECO:0007669"/>
    <property type="project" value="TreeGrafter"/>
</dbReference>
<dbReference type="InterPro" id="IPR027417">
    <property type="entry name" value="P-loop_NTPase"/>
</dbReference>
<dbReference type="PANTHER" id="PTHR30258:SF1">
    <property type="entry name" value="PROTEIN TRANSPORT PROTEIN HOFB HOMOLOG"/>
    <property type="match status" value="1"/>
</dbReference>
<dbReference type="Gene3D" id="3.30.450.90">
    <property type="match status" value="1"/>
</dbReference>
<dbReference type="SUPFAM" id="SSF160246">
    <property type="entry name" value="EspE N-terminal domain-like"/>
    <property type="match status" value="1"/>
</dbReference>
<dbReference type="STRING" id="1798657.A2648_00185"/>
<name>A0A1G2CRJ3_9BACT</name>
<dbReference type="GO" id="GO:0005886">
    <property type="term" value="C:plasma membrane"/>
    <property type="evidence" value="ECO:0007669"/>
    <property type="project" value="TreeGrafter"/>
</dbReference>
<dbReference type="SUPFAM" id="SSF52540">
    <property type="entry name" value="P-loop containing nucleoside triphosphate hydrolases"/>
    <property type="match status" value="1"/>
</dbReference>
<proteinExistence type="inferred from homology"/>
<feature type="domain" description="Bacterial type II secretion system protein E" evidence="4">
    <location>
        <begin position="384"/>
        <end position="398"/>
    </location>
</feature>
<dbReference type="InterPro" id="IPR037257">
    <property type="entry name" value="T2SS_E_N_sf"/>
</dbReference>
<gene>
    <name evidence="5" type="ORF">A2648_00185</name>
</gene>
<organism evidence="5 6">
    <name type="scientific">Candidatus Lloydbacteria bacterium RIFCSPHIGHO2_01_FULL_41_20</name>
    <dbReference type="NCBI Taxonomy" id="1798657"/>
    <lineage>
        <taxon>Bacteria</taxon>
        <taxon>Candidatus Lloydiibacteriota</taxon>
    </lineage>
</organism>
<dbReference type="Gene3D" id="3.40.50.300">
    <property type="entry name" value="P-loop containing nucleotide triphosphate hydrolases"/>
    <property type="match status" value="1"/>
</dbReference>
<comment type="similarity">
    <text evidence="1">Belongs to the GSP E family.</text>
</comment>
<keyword evidence="3" id="KW-0067">ATP-binding</keyword>
<evidence type="ECO:0000256" key="3">
    <source>
        <dbReference type="ARBA" id="ARBA00022840"/>
    </source>
</evidence>
<accession>A0A1G2CRJ3</accession>
<dbReference type="Gene3D" id="3.30.300.160">
    <property type="entry name" value="Type II secretion system, protein E, N-terminal domain"/>
    <property type="match status" value="1"/>
</dbReference>
<dbReference type="PANTHER" id="PTHR30258">
    <property type="entry name" value="TYPE II SECRETION SYSTEM PROTEIN GSPE-RELATED"/>
    <property type="match status" value="1"/>
</dbReference>
<dbReference type="InterPro" id="IPR007831">
    <property type="entry name" value="T2SS_GspE_N"/>
</dbReference>
<dbReference type="EMBL" id="MHLH01000012">
    <property type="protein sequence ID" value="OGZ04006.1"/>
    <property type="molecule type" value="Genomic_DNA"/>
</dbReference>